<feature type="region of interest" description="Disordered" evidence="4">
    <location>
        <begin position="991"/>
        <end position="1027"/>
    </location>
</feature>
<dbReference type="Pfam" id="PF04931">
    <property type="entry name" value="DNA_pol_phi"/>
    <property type="match status" value="1"/>
</dbReference>
<keyword evidence="6" id="KW-1185">Reference proteome</keyword>
<proteinExistence type="inferred from homology"/>
<evidence type="ECO:0000256" key="2">
    <source>
        <dbReference type="ARBA" id="ARBA00006809"/>
    </source>
</evidence>
<evidence type="ECO:0000313" key="6">
    <source>
        <dbReference type="Proteomes" id="UP000053259"/>
    </source>
</evidence>
<dbReference type="Proteomes" id="UP000053259">
    <property type="component" value="Unassembled WGS sequence"/>
</dbReference>
<dbReference type="GeneID" id="27313734"/>
<gene>
    <name evidence="5" type="ORF">PV09_05761</name>
</gene>
<comment type="subcellular location">
    <subcellularLocation>
        <location evidence="1">Nucleus</location>
    </subcellularLocation>
</comment>
<dbReference type="PANTHER" id="PTHR13213:SF2">
    <property type="entry name" value="MYB-BINDING PROTEIN 1A"/>
    <property type="match status" value="1"/>
</dbReference>
<dbReference type="PANTHER" id="PTHR13213">
    <property type="entry name" value="MYB-BINDING PROTEIN 1A FAMILY MEMBER"/>
    <property type="match status" value="1"/>
</dbReference>
<dbReference type="RefSeq" id="XP_016212987.1">
    <property type="nucleotide sequence ID" value="XM_016359308.1"/>
</dbReference>
<evidence type="ECO:0000256" key="4">
    <source>
        <dbReference type="SAM" id="MobiDB-lite"/>
    </source>
</evidence>
<dbReference type="OrthoDB" id="342531at2759"/>
<keyword evidence="3" id="KW-0539">Nucleus</keyword>
<dbReference type="GO" id="GO:0005730">
    <property type="term" value="C:nucleolus"/>
    <property type="evidence" value="ECO:0007669"/>
    <property type="project" value="InterPro"/>
</dbReference>
<dbReference type="GO" id="GO:0000182">
    <property type="term" value="F:rDNA binding"/>
    <property type="evidence" value="ECO:0007669"/>
    <property type="project" value="TreeGrafter"/>
</dbReference>
<reference evidence="5 6" key="1">
    <citation type="submission" date="2015-01" db="EMBL/GenBank/DDBJ databases">
        <title>The Genome Sequence of Ochroconis gallopava CBS43764.</title>
        <authorList>
            <consortium name="The Broad Institute Genomics Platform"/>
            <person name="Cuomo C."/>
            <person name="de Hoog S."/>
            <person name="Gorbushina A."/>
            <person name="Stielow B."/>
            <person name="Teixiera M."/>
            <person name="Abouelleil A."/>
            <person name="Chapman S.B."/>
            <person name="Priest M."/>
            <person name="Young S.K."/>
            <person name="Wortman J."/>
            <person name="Nusbaum C."/>
            <person name="Birren B."/>
        </authorList>
    </citation>
    <scope>NUCLEOTIDE SEQUENCE [LARGE SCALE GENOMIC DNA]</scope>
    <source>
        <strain evidence="5 6">CBS 43764</strain>
    </source>
</reference>
<dbReference type="InterPro" id="IPR016024">
    <property type="entry name" value="ARM-type_fold"/>
</dbReference>
<comment type="similarity">
    <text evidence="2">Belongs to the MYBBP1A family.</text>
</comment>
<feature type="region of interest" description="Disordered" evidence="4">
    <location>
        <begin position="1"/>
        <end position="27"/>
    </location>
</feature>
<dbReference type="InParanoid" id="A0A0D2A8P1"/>
<sequence>MSQKRRRQDESQAAARPLKQKRVFTEQDRNRASIYEDLADEKHGTRIQAAKKLMDEFSPAHNPDAAKLSDVFNRLIRGLCSGRKAARAGYFIALTELLRQTSTSADLFSESLGNLQDLLLLINKLTKPDQNLPQETRDKLIGRVSAYKALLQASVLPGSSDNAEIWESFLDNTSKLARDTPWLREECGLMLCDFISISAKNGEKSQDAIRQIVSKYSDDGLLQTAEGVALWLTVQKAFPDLKLPKDIWHKKDPLHSTERTRLARILCDSRSSNELDSEQKKKIKSSGSWKPQPNFAWRVVMEQAFSNFSSVSKLKQFCIEVLDNSLFAEKASAERKLWGFNLLSWAINFAPADLLPAVFTPNFKRTLINQRADPKRDLFEAANSPLEAVVSRAEKDVDAALKLFETLVTSETYVHFDRVTKSNTLSKLVSNVADNGKLAMMDMVLSHVLRPQLEESNTTEEAHKARVILANLLVSMISRHTKHEGSINQTWTGKVVQSLASYAYFKSKQAEPPISDDSRSMLHDAIVRCTTHVLPKLDNPGDWLYSLAQYIQKSSKSSDHPLALKADRNVIDSIQESQKMMREVNKKLKSADVSNREFLQVFQLLFALILLEVYSGDADACDMLAELQTCYASMQTGKADAQVFDLLLELLLSFLSKTSSLYRQFADLVFPVLAKGMTEDGLESLLDILQKKETLAGQEELFESADAEDIGENGEEDYGDDISIDSDVEIMSASEDESTTNGIKDSTKGVDEETDEDGEDPELQHFNDVLAQTLRTSVPNADAADSSEEESDMDDEQMLALDPQLAKLFQERRQATGGAGGPSKKKEKSKAKLQMTLFKSRVLDLIQIYVKKRHASPVVLKVLIPLLSLMRITSSSELEKKAKTTLGTLFENCDRDKQFPTPSDANELWSLLRDIHDEVQKDASKQHDAICGRASLFVAKMLMLSDRTNIRRLIDEYGKTQVQVVENGTNVQTSFFTEWCGWCMQWKHRADRQNEKNKKEATGPIQQDKGGKKDKNKKNANARIESS</sequence>
<protein>
    <recommendedName>
        <fullName evidence="7">DNA polymerase V</fullName>
    </recommendedName>
</protein>
<feature type="compositionally biased region" description="Basic and acidic residues" evidence="4">
    <location>
        <begin position="991"/>
        <end position="1001"/>
    </location>
</feature>
<organism evidence="5 6">
    <name type="scientific">Verruconis gallopava</name>
    <dbReference type="NCBI Taxonomy" id="253628"/>
    <lineage>
        <taxon>Eukaryota</taxon>
        <taxon>Fungi</taxon>
        <taxon>Dikarya</taxon>
        <taxon>Ascomycota</taxon>
        <taxon>Pezizomycotina</taxon>
        <taxon>Dothideomycetes</taxon>
        <taxon>Pleosporomycetidae</taxon>
        <taxon>Venturiales</taxon>
        <taxon>Sympoventuriaceae</taxon>
        <taxon>Verruconis</taxon>
    </lineage>
</organism>
<dbReference type="STRING" id="253628.A0A0D2A8P1"/>
<evidence type="ECO:0000256" key="1">
    <source>
        <dbReference type="ARBA" id="ARBA00004123"/>
    </source>
</evidence>
<feature type="region of interest" description="Disordered" evidence="4">
    <location>
        <begin position="733"/>
        <end position="761"/>
    </location>
</feature>
<dbReference type="EMBL" id="KN847546">
    <property type="protein sequence ID" value="KIW03118.1"/>
    <property type="molecule type" value="Genomic_DNA"/>
</dbReference>
<evidence type="ECO:0008006" key="7">
    <source>
        <dbReference type="Google" id="ProtNLM"/>
    </source>
</evidence>
<dbReference type="FunCoup" id="A0A0D2A8P1">
    <property type="interactions" value="335"/>
</dbReference>
<evidence type="ECO:0000256" key="3">
    <source>
        <dbReference type="ARBA" id="ARBA00023242"/>
    </source>
</evidence>
<dbReference type="HOGENOM" id="CLU_005212_1_0_1"/>
<dbReference type="AlphaFoldDB" id="A0A0D2A8P1"/>
<accession>A0A0D2A8P1</accession>
<dbReference type="InterPro" id="IPR007015">
    <property type="entry name" value="DNA_pol_V/MYBBP1A"/>
</dbReference>
<name>A0A0D2A8P1_9PEZI</name>
<evidence type="ECO:0000313" key="5">
    <source>
        <dbReference type="EMBL" id="KIW03118.1"/>
    </source>
</evidence>
<dbReference type="GO" id="GO:0006355">
    <property type="term" value="P:regulation of DNA-templated transcription"/>
    <property type="evidence" value="ECO:0007669"/>
    <property type="project" value="InterPro"/>
</dbReference>
<dbReference type="VEuPathDB" id="FungiDB:PV09_05761"/>
<feature type="compositionally biased region" description="Acidic residues" evidence="4">
    <location>
        <begin position="752"/>
        <end position="761"/>
    </location>
</feature>
<dbReference type="SUPFAM" id="SSF48371">
    <property type="entry name" value="ARM repeat"/>
    <property type="match status" value="1"/>
</dbReference>